<reference evidence="4 5" key="1">
    <citation type="submission" date="2020-08" db="EMBL/GenBank/DDBJ databases">
        <title>Genomic Encyclopedia of Type Strains, Phase III (KMG-III): the genomes of soil and plant-associated and newly described type strains.</title>
        <authorList>
            <person name="Whitman W."/>
        </authorList>
    </citation>
    <scope>NUCLEOTIDE SEQUENCE [LARGE SCALE GENOMIC DNA]</scope>
    <source>
        <strain evidence="4 5">CECT 8960</strain>
    </source>
</reference>
<dbReference type="InterPro" id="IPR036291">
    <property type="entry name" value="NAD(P)-bd_dom_sf"/>
</dbReference>
<dbReference type="AlphaFoldDB" id="A0A7W7QAP8"/>
<name>A0A7W7QAP8_9PSEU</name>
<gene>
    <name evidence="4" type="ORF">FHR82_006226</name>
</gene>
<sequence length="322" mass="32920">MINVLLAGFGGLGDQDHQTAMYLPAFTAHPAFRIAGVAATHPADEPRALAAAESAGVPYHADLATALSTVDAPVVSVAAPAQTRTDALLTAVRAGRHVLADKPFTPTRAEAEQVVAAAEGTGIVVAQHHRYHPMVTAGVAALRGGTVGLPWNVQVDFVVAGGHPCQDELLNFGGYPVDVVAALTNLPVLRVHATAAGPLTVLALGHEHGMTSTIVVGRTAPRAGVPEGRLAHHRYRVSGSHGVLVLDATKPAVTVSTASGLDRQWLPVDTLTGLLDDLHAVVTGAKPAGPTLDDALRTAAVLDAARRSLTEGVPVATDGGTA</sequence>
<dbReference type="PANTHER" id="PTHR43708">
    <property type="entry name" value="CONSERVED EXPRESSED OXIDOREDUCTASE (EUROFUNG)"/>
    <property type="match status" value="1"/>
</dbReference>
<evidence type="ECO:0000259" key="3">
    <source>
        <dbReference type="Pfam" id="PF01408"/>
    </source>
</evidence>
<dbReference type="RefSeq" id="WP_184814008.1">
    <property type="nucleotide sequence ID" value="NZ_JACHJQ010000006.1"/>
</dbReference>
<proteinExistence type="inferred from homology"/>
<evidence type="ECO:0000256" key="1">
    <source>
        <dbReference type="ARBA" id="ARBA00010928"/>
    </source>
</evidence>
<keyword evidence="2" id="KW-0560">Oxidoreductase</keyword>
<comment type="caution">
    <text evidence="4">The sequence shown here is derived from an EMBL/GenBank/DDBJ whole genome shotgun (WGS) entry which is preliminary data.</text>
</comment>
<evidence type="ECO:0000313" key="5">
    <source>
        <dbReference type="Proteomes" id="UP000520767"/>
    </source>
</evidence>
<organism evidence="4 5">
    <name type="scientific">Actinophytocola algeriensis</name>
    <dbReference type="NCBI Taxonomy" id="1768010"/>
    <lineage>
        <taxon>Bacteria</taxon>
        <taxon>Bacillati</taxon>
        <taxon>Actinomycetota</taxon>
        <taxon>Actinomycetes</taxon>
        <taxon>Pseudonocardiales</taxon>
        <taxon>Pseudonocardiaceae</taxon>
    </lineage>
</organism>
<evidence type="ECO:0000313" key="4">
    <source>
        <dbReference type="EMBL" id="MBB4909968.1"/>
    </source>
</evidence>
<dbReference type="Pfam" id="PF01408">
    <property type="entry name" value="GFO_IDH_MocA"/>
    <property type="match status" value="1"/>
</dbReference>
<accession>A0A7W7QAP8</accession>
<keyword evidence="5" id="KW-1185">Reference proteome</keyword>
<dbReference type="InterPro" id="IPR000683">
    <property type="entry name" value="Gfo/Idh/MocA-like_OxRdtase_N"/>
</dbReference>
<dbReference type="GO" id="GO:0016491">
    <property type="term" value="F:oxidoreductase activity"/>
    <property type="evidence" value="ECO:0007669"/>
    <property type="project" value="UniProtKB-KW"/>
</dbReference>
<comment type="similarity">
    <text evidence="1">Belongs to the Gfo/Idh/MocA family.</text>
</comment>
<dbReference type="Gene3D" id="3.30.360.10">
    <property type="entry name" value="Dihydrodipicolinate Reductase, domain 2"/>
    <property type="match status" value="1"/>
</dbReference>
<protein>
    <submittedName>
        <fullName evidence="4">Putative dehydrogenase</fullName>
    </submittedName>
</protein>
<dbReference type="EMBL" id="JACHJQ010000006">
    <property type="protein sequence ID" value="MBB4909968.1"/>
    <property type="molecule type" value="Genomic_DNA"/>
</dbReference>
<evidence type="ECO:0000256" key="2">
    <source>
        <dbReference type="ARBA" id="ARBA00023002"/>
    </source>
</evidence>
<dbReference type="Proteomes" id="UP000520767">
    <property type="component" value="Unassembled WGS sequence"/>
</dbReference>
<dbReference type="SUPFAM" id="SSF51735">
    <property type="entry name" value="NAD(P)-binding Rossmann-fold domains"/>
    <property type="match status" value="1"/>
</dbReference>
<dbReference type="PANTHER" id="PTHR43708:SF5">
    <property type="entry name" value="CONSERVED EXPRESSED OXIDOREDUCTASE (EUROFUNG)-RELATED"/>
    <property type="match status" value="1"/>
</dbReference>
<feature type="domain" description="Gfo/Idh/MocA-like oxidoreductase N-terminal" evidence="3">
    <location>
        <begin position="2"/>
        <end position="126"/>
    </location>
</feature>
<dbReference type="GO" id="GO:0000166">
    <property type="term" value="F:nucleotide binding"/>
    <property type="evidence" value="ECO:0007669"/>
    <property type="project" value="InterPro"/>
</dbReference>
<dbReference type="Gene3D" id="3.40.50.720">
    <property type="entry name" value="NAD(P)-binding Rossmann-like Domain"/>
    <property type="match status" value="1"/>
</dbReference>
<dbReference type="InterPro" id="IPR051317">
    <property type="entry name" value="Gfo/Idh/MocA_oxidoreduct"/>
</dbReference>
<dbReference type="SUPFAM" id="SSF55347">
    <property type="entry name" value="Glyceraldehyde-3-phosphate dehydrogenase-like, C-terminal domain"/>
    <property type="match status" value="1"/>
</dbReference>